<evidence type="ECO:0000313" key="2">
    <source>
        <dbReference type="Proteomes" id="UP000838412"/>
    </source>
</evidence>
<dbReference type="AlphaFoldDB" id="A0A8K0A222"/>
<dbReference type="OrthoDB" id="10212490at2759"/>
<evidence type="ECO:0000313" key="1">
    <source>
        <dbReference type="EMBL" id="CAH1266629.1"/>
    </source>
</evidence>
<dbReference type="EMBL" id="OV696690">
    <property type="protein sequence ID" value="CAH1266629.1"/>
    <property type="molecule type" value="Genomic_DNA"/>
</dbReference>
<accession>A0A8K0A222</accession>
<protein>
    <submittedName>
        <fullName evidence="1">Hypp3451 protein</fullName>
    </submittedName>
</protein>
<gene>
    <name evidence="1" type="primary">Hypp3451</name>
    <name evidence="1" type="ORF">BLAG_LOCUS20180</name>
</gene>
<reference evidence="1" key="1">
    <citation type="submission" date="2022-01" db="EMBL/GenBank/DDBJ databases">
        <authorList>
            <person name="Braso-Vives M."/>
        </authorList>
    </citation>
    <scope>NUCLEOTIDE SEQUENCE</scope>
</reference>
<name>A0A8K0A222_BRALA</name>
<organism evidence="1 2">
    <name type="scientific">Branchiostoma lanceolatum</name>
    <name type="common">Common lancelet</name>
    <name type="synonym">Amphioxus lanceolatum</name>
    <dbReference type="NCBI Taxonomy" id="7740"/>
    <lineage>
        <taxon>Eukaryota</taxon>
        <taxon>Metazoa</taxon>
        <taxon>Chordata</taxon>
        <taxon>Cephalochordata</taxon>
        <taxon>Leptocardii</taxon>
        <taxon>Amphioxiformes</taxon>
        <taxon>Branchiostomatidae</taxon>
        <taxon>Branchiostoma</taxon>
    </lineage>
</organism>
<sequence length="585" mass="65940">MPTRTSDGFVDLSRQRLGLGLPRLRNLYRKGLVQRFARMIGLPNTANGPLQPLAHYTKPLMLAQLERFLKTGIKRDAASPTGVAAQTLVKYGESTAIKDGKKQRGEQHWMSYMLGAMNDSQIGLHRNEEGTVTHLTYGMPTEDPVTRMVTNGIGSLKALGKRMDLTREDALHGRHVDLHPKSKELVNGTKGNFVSIAKLLGPKTTREQWKWARAAYSRFIHHATFKVAATECAPCMEIEGIHREPTADHYVGVYIATKPLQTVRHHAVCGVLSRLCTSKGFRVEKEKEFPHVGENGKRADVLVQTRRGTAVLEITVVSHMTEAKFDNKLEQIDPILKDLKTHEYAYDCESDDERADRLWQWAGGEVPRLILKASADKIERFAILKPANYLVVYWARIDNEATSVTKVARKVQNVLLEQVKELQGVESWTRLTCVHNVPGWTSVSHEVFNERGLKQAVAVQLDQATCVTNLKTPGVSYNPAKLRLRWPIEVTLLKDRMGVPKDYPTSDSKKTDLGDRSKWANTFTVGIPVVFDIAGTLMQRSTQLLKEHLHITPSAAMAGGLPILEWNYRMALRRNRPQWWATQLR</sequence>
<keyword evidence="2" id="KW-1185">Reference proteome</keyword>
<proteinExistence type="predicted"/>
<dbReference type="Proteomes" id="UP000838412">
    <property type="component" value="Chromosome 5"/>
</dbReference>